<dbReference type="Pfam" id="PF12419">
    <property type="entry name" value="DUF3670"/>
    <property type="match status" value="1"/>
</dbReference>
<dbReference type="Gene3D" id="3.40.50.10810">
    <property type="entry name" value="Tandem AAA-ATPase domain"/>
    <property type="match status" value="1"/>
</dbReference>
<dbReference type="CDD" id="cd18793">
    <property type="entry name" value="SF2_C_SNF"/>
    <property type="match status" value="1"/>
</dbReference>
<dbReference type="GO" id="GO:0004386">
    <property type="term" value="F:helicase activity"/>
    <property type="evidence" value="ECO:0007669"/>
    <property type="project" value="UniProtKB-KW"/>
</dbReference>
<dbReference type="PROSITE" id="PS51192">
    <property type="entry name" value="HELICASE_ATP_BIND_1"/>
    <property type="match status" value="1"/>
</dbReference>
<feature type="domain" description="Helicase ATP-binding" evidence="2">
    <location>
        <begin position="496"/>
        <end position="649"/>
    </location>
</feature>
<keyword evidence="5" id="KW-1185">Reference proteome</keyword>
<dbReference type="Gene3D" id="3.40.50.300">
    <property type="entry name" value="P-loop containing nucleotide triphosphate hydrolases"/>
    <property type="match status" value="1"/>
</dbReference>
<gene>
    <name evidence="4" type="ORF">OGH68_08575</name>
</gene>
<keyword evidence="4" id="KW-0347">Helicase</keyword>
<evidence type="ECO:0000259" key="3">
    <source>
        <dbReference type="PROSITE" id="PS51194"/>
    </source>
</evidence>
<keyword evidence="4" id="KW-0067">ATP-binding</keyword>
<feature type="domain" description="Helicase C-terminal" evidence="3">
    <location>
        <begin position="788"/>
        <end position="947"/>
    </location>
</feature>
<evidence type="ECO:0000259" key="2">
    <source>
        <dbReference type="PROSITE" id="PS51192"/>
    </source>
</evidence>
<dbReference type="InterPro" id="IPR049730">
    <property type="entry name" value="SNF2/RAD54-like_C"/>
</dbReference>
<dbReference type="SUPFAM" id="SSF52540">
    <property type="entry name" value="P-loop containing nucleoside triphosphate hydrolases"/>
    <property type="match status" value="2"/>
</dbReference>
<dbReference type="InterPro" id="IPR038718">
    <property type="entry name" value="SNF2-like_sf"/>
</dbReference>
<reference evidence="4" key="1">
    <citation type="submission" date="2022-10" db="EMBL/GenBank/DDBJ databases">
        <title>Cytochrome P450 Catalyzes Benzene Ring Formation in the Biosynthesis of Trialkyl-Substituted Aromatic Polyketides.</title>
        <authorList>
            <person name="Zhao E."/>
            <person name="Ge H."/>
        </authorList>
    </citation>
    <scope>NUCLEOTIDE SEQUENCE</scope>
    <source>
        <strain evidence="4">NA0869</strain>
    </source>
</reference>
<organism evidence="4 5">
    <name type="scientific">Streptomyces peucetius</name>
    <dbReference type="NCBI Taxonomy" id="1950"/>
    <lineage>
        <taxon>Bacteria</taxon>
        <taxon>Bacillati</taxon>
        <taxon>Actinomycetota</taxon>
        <taxon>Actinomycetes</taxon>
        <taxon>Kitasatosporales</taxon>
        <taxon>Streptomycetaceae</taxon>
        <taxon>Streptomyces</taxon>
    </lineage>
</organism>
<evidence type="ECO:0000313" key="5">
    <source>
        <dbReference type="Proteomes" id="UP001163878"/>
    </source>
</evidence>
<keyword evidence="1" id="KW-0378">Hydrolase</keyword>
<dbReference type="InterPro" id="IPR014001">
    <property type="entry name" value="Helicase_ATP-bd"/>
</dbReference>
<evidence type="ECO:0000256" key="1">
    <source>
        <dbReference type="ARBA" id="ARBA00022801"/>
    </source>
</evidence>
<dbReference type="Pfam" id="PF00176">
    <property type="entry name" value="SNF2-rel_dom"/>
    <property type="match status" value="1"/>
</dbReference>
<dbReference type="SMART" id="SM00487">
    <property type="entry name" value="DEXDc"/>
    <property type="match status" value="1"/>
</dbReference>
<evidence type="ECO:0000313" key="4">
    <source>
        <dbReference type="EMBL" id="UYQ61525.1"/>
    </source>
</evidence>
<dbReference type="Gene3D" id="1.20.120.850">
    <property type="entry name" value="SWI2/SNF2 ATPases, N-terminal domain"/>
    <property type="match status" value="1"/>
</dbReference>
<dbReference type="PANTHER" id="PTHR10799">
    <property type="entry name" value="SNF2/RAD54 HELICASE FAMILY"/>
    <property type="match status" value="1"/>
</dbReference>
<proteinExistence type="predicted"/>
<dbReference type="Proteomes" id="UP001163878">
    <property type="component" value="Chromosome"/>
</dbReference>
<keyword evidence="4" id="KW-0547">Nucleotide-binding</keyword>
<dbReference type="InterPro" id="IPR001650">
    <property type="entry name" value="Helicase_C-like"/>
</dbReference>
<dbReference type="InterPro" id="IPR022138">
    <property type="entry name" value="DUF3670"/>
</dbReference>
<name>A0ABY6I719_STRPE</name>
<accession>A0ABY6I719</accession>
<sequence>MVPEPDTTAVRAAAAVFLPAALPRDGRIAFWSPDGHPLPGASGEITVVRPHGQADTPSVRSVTVPAVVMPVVDAAPLLIRARLDPVAHPAAACWGAAVLHALHLVARGRLLPGLTPSDHDAWRAGPLDADDVAQLRAIAAAMPYEAHAAPVDGDGPAADGDGPLRLPEPESLVRAFFDAVADSLPRTPAASDAAGAPFAAAEPQHLPGAREWAAEAAAGMDAGVRVALRLDLSAYELFDATADGGGAERSAGAAVVQVHSLADPTLVMDAARLWAGDGDEHFGPRARIDTVLALRRAARAWQPLARLLERDVPDVLPLTEDELYELLGPGTARLDAAGVSVHWPKELARTLTAAAVVRSAPGSATDGTPFFDSGDLLRFDWQLALDGDPLTEREMDALAESHRPIVRLRDRWVVVDPDLVRKARKRELGLLEPVDALAVALTGTADVDGETVEAVPTGALAALRDRLTVPAAPAEAPEGLHATLRDYQLRGLAWLDLMTSLGLGGCLADDMGLGKTVTVIALHLRRARTAPTLVVCPASLLGNWQREIARFAPDVPVRRFHGAGRTLDRPDGGFVLTTYGTMRSSAEELAAHTWGMVVADEAQHVKNPFSATAKALRTLPTPARVALTGTPVENNLSELWALLDWTTPGLLGPLKAFRSRHARLVETGEDDDAVERLARLVRPFLLRRKKSDPGIVPELPPKTESDHPVPLTREQASLYEAVVRETMAAIEAADGIARRGLVMKLLTALKQICNHPAQFLKEYGAALGTGQGGTGAGRLTGRSGKLALLDELLETILSEDGSVLVFTQYVSMARLLSAHLSSRAIPSQLLHGGTPVAERERMVDRFQSGEVPVFILSLKAAGTGLNLTRAGHVVHYDRWWNPAVEEQATDRAYRIGQTQPVQVHRLVTEGTVEDRIAEMLASKRALADAVLGSGEAALTELTDRELADLVSLRRPS</sequence>
<dbReference type="InterPro" id="IPR000330">
    <property type="entry name" value="SNF2_N"/>
</dbReference>
<dbReference type="SMART" id="SM00490">
    <property type="entry name" value="HELICc"/>
    <property type="match status" value="1"/>
</dbReference>
<dbReference type="PROSITE" id="PS51194">
    <property type="entry name" value="HELICASE_CTER"/>
    <property type="match status" value="1"/>
</dbReference>
<dbReference type="RefSeq" id="WP_264242735.1">
    <property type="nucleotide sequence ID" value="NZ_CP107567.1"/>
</dbReference>
<dbReference type="EMBL" id="CP107567">
    <property type="protein sequence ID" value="UYQ61525.1"/>
    <property type="molecule type" value="Genomic_DNA"/>
</dbReference>
<protein>
    <submittedName>
        <fullName evidence="4">DEAD/DEAH box helicase</fullName>
    </submittedName>
</protein>
<dbReference type="InterPro" id="IPR027417">
    <property type="entry name" value="P-loop_NTPase"/>
</dbReference>
<dbReference type="Pfam" id="PF00271">
    <property type="entry name" value="Helicase_C"/>
    <property type="match status" value="1"/>
</dbReference>